<sequence>MQVETLHVIFVCYNCGADIVSVLQDLSAGNGDSRRLSVTVVDNASSDDSLTCLRGYSFTNLNIISSPVNLGFAGGCNLAFDHLPSHGRVLLLNPDVRVPYDSIDRLISFSTFRPECLIWGGITVDSYGNYDGKCAWREPNLLGIASWAFLYNAIAARIGRRLPGSYTLSDLELNCHVDAVSGCFMLVDIATLKRLGGFDETFFMYSEEIDFCRRARNLGAKPAVCTDAVIEHAGSATLTSSRKQHYLMTSKSLYLKKHWPSALYRLAMGVLLVGSVIRMGSYTAASLIKPSLGEKAKAWRGISLGQAKDLFA</sequence>
<dbReference type="InterPro" id="IPR029044">
    <property type="entry name" value="Nucleotide-diphossugar_trans"/>
</dbReference>
<dbReference type="PANTHER" id="PTHR43179:SF12">
    <property type="entry name" value="GALACTOFURANOSYLTRANSFERASE GLFT2"/>
    <property type="match status" value="1"/>
</dbReference>
<feature type="domain" description="Glycosyltransferase 2-like" evidence="4">
    <location>
        <begin position="8"/>
        <end position="146"/>
    </location>
</feature>
<evidence type="ECO:0000313" key="5">
    <source>
        <dbReference type="EMBL" id="GMG87747.1"/>
    </source>
</evidence>
<reference evidence="5 6" key="1">
    <citation type="submission" date="2023-04" db="EMBL/GenBank/DDBJ databases">
        <title>Marinobulbifer ophiurae gen. nov., sp. Nov., isolate from tissue of brittle star Ophioplocus japonicus.</title>
        <authorList>
            <person name="Kawano K."/>
            <person name="Sawayama S."/>
            <person name="Nakagawa S."/>
        </authorList>
    </citation>
    <scope>NUCLEOTIDE SEQUENCE [LARGE SCALE GENOMIC DNA]</scope>
    <source>
        <strain evidence="5 6">NKW57</strain>
    </source>
</reference>
<dbReference type="PANTHER" id="PTHR43179">
    <property type="entry name" value="RHAMNOSYLTRANSFERASE WBBL"/>
    <property type="match status" value="1"/>
</dbReference>
<accession>A0ABQ6M0C5</accession>
<comment type="caution">
    <text evidence="5">The sequence shown here is derived from an EMBL/GenBank/DDBJ whole genome shotgun (WGS) entry which is preliminary data.</text>
</comment>
<evidence type="ECO:0000313" key="6">
    <source>
        <dbReference type="Proteomes" id="UP001224392"/>
    </source>
</evidence>
<dbReference type="RefSeq" id="WP_285764367.1">
    <property type="nucleotide sequence ID" value="NZ_BSYJ01000004.1"/>
</dbReference>
<dbReference type="Pfam" id="PF00535">
    <property type="entry name" value="Glycos_transf_2"/>
    <property type="match status" value="1"/>
</dbReference>
<dbReference type="InterPro" id="IPR001173">
    <property type="entry name" value="Glyco_trans_2-like"/>
</dbReference>
<evidence type="ECO:0000256" key="2">
    <source>
        <dbReference type="ARBA" id="ARBA00022676"/>
    </source>
</evidence>
<name>A0ABQ6M0C5_9GAMM</name>
<proteinExistence type="inferred from homology"/>
<evidence type="ECO:0000256" key="3">
    <source>
        <dbReference type="ARBA" id="ARBA00022679"/>
    </source>
</evidence>
<keyword evidence="6" id="KW-1185">Reference proteome</keyword>
<keyword evidence="2" id="KW-0328">Glycosyltransferase</keyword>
<dbReference type="EMBL" id="BSYJ01000004">
    <property type="protein sequence ID" value="GMG87747.1"/>
    <property type="molecule type" value="Genomic_DNA"/>
</dbReference>
<keyword evidence="3" id="KW-0808">Transferase</keyword>
<gene>
    <name evidence="5" type="ORF">MNKW57_20680</name>
</gene>
<evidence type="ECO:0000259" key="4">
    <source>
        <dbReference type="Pfam" id="PF00535"/>
    </source>
</evidence>
<dbReference type="Proteomes" id="UP001224392">
    <property type="component" value="Unassembled WGS sequence"/>
</dbReference>
<evidence type="ECO:0000256" key="1">
    <source>
        <dbReference type="ARBA" id="ARBA00006739"/>
    </source>
</evidence>
<organism evidence="5 6">
    <name type="scientific">Biformimicrobium ophioploci</name>
    <dbReference type="NCBI Taxonomy" id="3036711"/>
    <lineage>
        <taxon>Bacteria</taxon>
        <taxon>Pseudomonadati</taxon>
        <taxon>Pseudomonadota</taxon>
        <taxon>Gammaproteobacteria</taxon>
        <taxon>Cellvibrionales</taxon>
        <taxon>Microbulbiferaceae</taxon>
        <taxon>Biformimicrobium</taxon>
    </lineage>
</organism>
<dbReference type="SUPFAM" id="SSF53448">
    <property type="entry name" value="Nucleotide-diphospho-sugar transferases"/>
    <property type="match status" value="1"/>
</dbReference>
<comment type="similarity">
    <text evidence="1">Belongs to the glycosyltransferase 2 family.</text>
</comment>
<dbReference type="Gene3D" id="3.90.550.10">
    <property type="entry name" value="Spore Coat Polysaccharide Biosynthesis Protein SpsA, Chain A"/>
    <property type="match status" value="1"/>
</dbReference>
<protein>
    <recommendedName>
        <fullName evidence="4">Glycosyltransferase 2-like domain-containing protein</fullName>
    </recommendedName>
</protein>